<proteinExistence type="predicted"/>
<protein>
    <recommendedName>
        <fullName evidence="1">PRTase-CE domain-containing protein</fullName>
    </recommendedName>
</protein>
<dbReference type="EMBL" id="JANCNS010000002">
    <property type="protein sequence ID" value="MCP9200570.1"/>
    <property type="molecule type" value="Genomic_DNA"/>
</dbReference>
<organism evidence="2 3">
    <name type="scientific">Christiangramia oceanisediminis</name>
    <dbReference type="NCBI Taxonomy" id="2920386"/>
    <lineage>
        <taxon>Bacteria</taxon>
        <taxon>Pseudomonadati</taxon>
        <taxon>Bacteroidota</taxon>
        <taxon>Flavobacteriia</taxon>
        <taxon>Flavobacteriales</taxon>
        <taxon>Flavobacteriaceae</taxon>
        <taxon>Christiangramia</taxon>
    </lineage>
</organism>
<reference evidence="2" key="1">
    <citation type="submission" date="2022-07" db="EMBL/GenBank/DDBJ databases">
        <title>Gramela sediminis sp. nov., isolated from deep-sea sediment of the Indian Ocean.</title>
        <authorList>
            <person name="Shi H."/>
        </authorList>
    </citation>
    <scope>NUCLEOTIDE SEQUENCE</scope>
    <source>
        <strain evidence="2">GC03-9</strain>
    </source>
</reference>
<evidence type="ECO:0000259" key="1">
    <source>
        <dbReference type="Pfam" id="PF24390"/>
    </source>
</evidence>
<comment type="caution">
    <text evidence="2">The sequence shown here is derived from an EMBL/GenBank/DDBJ whole genome shotgun (WGS) entry which is preliminary data.</text>
</comment>
<dbReference type="InterPro" id="IPR056920">
    <property type="entry name" value="PRTase-CE"/>
</dbReference>
<evidence type="ECO:0000313" key="3">
    <source>
        <dbReference type="Proteomes" id="UP001155280"/>
    </source>
</evidence>
<name>A0A9X2KYA3_9FLAO</name>
<evidence type="ECO:0000313" key="2">
    <source>
        <dbReference type="EMBL" id="MCP9200570.1"/>
    </source>
</evidence>
<keyword evidence="3" id="KW-1185">Reference proteome</keyword>
<accession>A0A9X2KYA3</accession>
<dbReference type="AlphaFoldDB" id="A0A9X2KYA3"/>
<dbReference type="Pfam" id="PF24390">
    <property type="entry name" value="PRTase-CE"/>
    <property type="match status" value="1"/>
</dbReference>
<feature type="domain" description="PRTase-CE" evidence="1">
    <location>
        <begin position="53"/>
        <end position="357"/>
    </location>
</feature>
<gene>
    <name evidence="2" type="ORF">MKO06_11665</name>
</gene>
<sequence>MRQRLAEKLLLKIMQWDVDEVQVERPMLQAISNFKYDEYRQFSPGMLFLGSLTSWLRQFKTIEERKVAYNFVKTQLEFISENQIQQLVSLAFSDAVQPFLFTKTGNELNVDHFKINEIYHSDEYKSNKRKTLFIGLSDGSRIDYFRRMSGLNNEQVFSTYYISEEKSADLQKELKKDGHEKFSSIFLIDDFTASGKSYFRLEADKYKGKIFKFIDFLLHPENYKDNSLQELISIDSLEINVLFYIATEEAKEYLEKSIAEWKEKNKSSITINISVIQIIPNSIKKGIEEDKAFNKIMKDYFDDSIIDVHYKKGKWDKPYLGFNECSLPLVLNHNTPNNSIPILWFPDDKEYRGLFPRITRHF</sequence>
<dbReference type="RefSeq" id="WP_241551333.1">
    <property type="nucleotide sequence ID" value="NZ_JANCNS010000002.1"/>
</dbReference>
<dbReference type="Proteomes" id="UP001155280">
    <property type="component" value="Unassembled WGS sequence"/>
</dbReference>